<gene>
    <name evidence="2" type="ORF">QBC33DRAFT_324138</name>
</gene>
<evidence type="ECO:0008006" key="4">
    <source>
        <dbReference type="Google" id="ProtNLM"/>
    </source>
</evidence>
<feature type="compositionally biased region" description="Polar residues" evidence="1">
    <location>
        <begin position="235"/>
        <end position="247"/>
    </location>
</feature>
<evidence type="ECO:0000313" key="2">
    <source>
        <dbReference type="EMBL" id="KAK1769518.1"/>
    </source>
</evidence>
<dbReference type="Proteomes" id="UP001244011">
    <property type="component" value="Unassembled WGS sequence"/>
</dbReference>
<dbReference type="AlphaFoldDB" id="A0AAJ0C5T0"/>
<feature type="region of interest" description="Disordered" evidence="1">
    <location>
        <begin position="202"/>
        <end position="612"/>
    </location>
</feature>
<dbReference type="SUPFAM" id="SSF54427">
    <property type="entry name" value="NTF2-like"/>
    <property type="match status" value="1"/>
</dbReference>
<feature type="compositionally biased region" description="Polar residues" evidence="1">
    <location>
        <begin position="171"/>
        <end position="183"/>
    </location>
</feature>
<feature type="compositionally biased region" description="Gly residues" evidence="1">
    <location>
        <begin position="569"/>
        <end position="583"/>
    </location>
</feature>
<dbReference type="RefSeq" id="XP_060285731.1">
    <property type="nucleotide sequence ID" value="XM_060423611.1"/>
</dbReference>
<comment type="caution">
    <text evidence="2">The sequence shown here is derived from an EMBL/GenBank/DDBJ whole genome shotgun (WGS) entry which is preliminary data.</text>
</comment>
<protein>
    <recommendedName>
        <fullName evidence="4">NTF2 domain-containing protein</fullName>
    </recommendedName>
</protein>
<dbReference type="Gene3D" id="3.10.450.50">
    <property type="match status" value="1"/>
</dbReference>
<proteinExistence type="predicted"/>
<dbReference type="GeneID" id="85306798"/>
<name>A0AAJ0C5T0_9PEZI</name>
<feature type="compositionally biased region" description="Basic and acidic residues" evidence="1">
    <location>
        <begin position="409"/>
        <end position="433"/>
    </location>
</feature>
<accession>A0AAJ0C5T0</accession>
<feature type="compositionally biased region" description="Basic and acidic residues" evidence="1">
    <location>
        <begin position="392"/>
        <end position="401"/>
    </location>
</feature>
<reference evidence="2" key="1">
    <citation type="submission" date="2023-06" db="EMBL/GenBank/DDBJ databases">
        <title>Genome-scale phylogeny and comparative genomics of the fungal order Sordariales.</title>
        <authorList>
            <consortium name="Lawrence Berkeley National Laboratory"/>
            <person name="Hensen N."/>
            <person name="Bonometti L."/>
            <person name="Westerberg I."/>
            <person name="Brannstrom I.O."/>
            <person name="Guillou S."/>
            <person name="Cros-Aarteil S."/>
            <person name="Calhoun S."/>
            <person name="Haridas S."/>
            <person name="Kuo A."/>
            <person name="Mondo S."/>
            <person name="Pangilinan J."/>
            <person name="Riley R."/>
            <person name="Labutti K."/>
            <person name="Andreopoulos B."/>
            <person name="Lipzen A."/>
            <person name="Chen C."/>
            <person name="Yanf M."/>
            <person name="Daum C."/>
            <person name="Ng V."/>
            <person name="Clum A."/>
            <person name="Steindorff A."/>
            <person name="Ohm R."/>
            <person name="Martin F."/>
            <person name="Silar P."/>
            <person name="Natvig D."/>
            <person name="Lalanne C."/>
            <person name="Gautier V."/>
            <person name="Ament-Velasquez S.L."/>
            <person name="Kruys A."/>
            <person name="Hutchinson M.I."/>
            <person name="Powell A.J."/>
            <person name="Barry K."/>
            <person name="Miller A.N."/>
            <person name="Grigoriev I.V."/>
            <person name="Debuchy R."/>
            <person name="Gladieux P."/>
            <person name="Thoren M.H."/>
            <person name="Johannesson H."/>
        </authorList>
    </citation>
    <scope>NUCLEOTIDE SEQUENCE</scope>
    <source>
        <strain evidence="2">8032-3</strain>
    </source>
</reference>
<feature type="compositionally biased region" description="Polar residues" evidence="1">
    <location>
        <begin position="501"/>
        <end position="511"/>
    </location>
</feature>
<keyword evidence="3" id="KW-1185">Reference proteome</keyword>
<sequence>MALQAAYRQFLAAPNSSALAADASLHYITTTTSFHGPTEIIKHLSSLRNQVKKPKEDLLQVVEGRNAIAVETETSLEFVSSGGVYLPGLDDNFVADHIVFLAILHIVTFDGDGKISQIRQTWDQGALLKQLDVIGRTGRNWPIRDSKEQLKLIASSVRAAGGASKPPSGSELVNRSRGNSTNILRDPHASLALFAPREDVGNVPESVVSPYAGSRPRQRSFTEILGDEPVEAPATPSNDRGRSQSPSKAIAPKGGASKNFQPIRLFDTDEGVEEGPATTSNDRGRPQSPSKAIAPKGGASKNFQPIRLFDPDEGVESGSDTRDKSRSPERRYRPNPTKYQHFDFADGSDPQDAPKPGVAFDKTTKSRHDSNWSFEDFVTPQKAGANKGGSHRPQDMRHWGTENDQVAESPEKRVQQIKPRRDAEKHFEFRDDGLPSNEQRLIGRPRGAGHNTGLGLYQNNVYREDGSAPTPGPDARALGNITNVKDRRKDFDAHFAFSDASPHNGNGNSQPKDADVAKVSDDRKKAVKMMESNWAGYDESPVSQKENSNPSRPPRAETDAQHTIATAGDGMGGRKGAGRGWGIGDESDNEGHVRAVPGKQQGSQKSHTAWDF</sequence>
<organism evidence="2 3">
    <name type="scientific">Phialemonium atrogriseum</name>
    <dbReference type="NCBI Taxonomy" id="1093897"/>
    <lineage>
        <taxon>Eukaryota</taxon>
        <taxon>Fungi</taxon>
        <taxon>Dikarya</taxon>
        <taxon>Ascomycota</taxon>
        <taxon>Pezizomycotina</taxon>
        <taxon>Sordariomycetes</taxon>
        <taxon>Sordariomycetidae</taxon>
        <taxon>Cephalothecales</taxon>
        <taxon>Cephalothecaceae</taxon>
        <taxon>Phialemonium</taxon>
    </lineage>
</organism>
<evidence type="ECO:0000313" key="3">
    <source>
        <dbReference type="Proteomes" id="UP001244011"/>
    </source>
</evidence>
<feature type="compositionally biased region" description="Polar residues" evidence="1">
    <location>
        <begin position="541"/>
        <end position="550"/>
    </location>
</feature>
<feature type="compositionally biased region" description="Basic and acidic residues" evidence="1">
    <location>
        <begin position="319"/>
        <end position="332"/>
    </location>
</feature>
<dbReference type="EMBL" id="MU839002">
    <property type="protein sequence ID" value="KAK1769518.1"/>
    <property type="molecule type" value="Genomic_DNA"/>
</dbReference>
<feature type="compositionally biased region" description="Polar residues" evidence="1">
    <location>
        <begin position="600"/>
        <end position="612"/>
    </location>
</feature>
<dbReference type="InterPro" id="IPR032710">
    <property type="entry name" value="NTF2-like_dom_sf"/>
</dbReference>
<feature type="region of interest" description="Disordered" evidence="1">
    <location>
        <begin position="158"/>
        <end position="183"/>
    </location>
</feature>
<evidence type="ECO:0000256" key="1">
    <source>
        <dbReference type="SAM" id="MobiDB-lite"/>
    </source>
</evidence>
<feature type="compositionally biased region" description="Basic and acidic residues" evidence="1">
    <location>
        <begin position="484"/>
        <end position="493"/>
    </location>
</feature>
<feature type="compositionally biased region" description="Basic and acidic residues" evidence="1">
    <location>
        <begin position="512"/>
        <end position="524"/>
    </location>
</feature>